<dbReference type="PRINTS" id="PR00413">
    <property type="entry name" value="HADHALOGNASE"/>
</dbReference>
<dbReference type="Pfam" id="PF00702">
    <property type="entry name" value="Hydrolase"/>
    <property type="match status" value="1"/>
</dbReference>
<sequence length="198" mass="22319">MESKHVAFEGVTFDLWNTLLVSEPGGIEVRQSAWQKVIDERELNITSDLLLSVLEMLPVRFDVEWRAGRQYTAKEALEDAFNVFGEKITDEDREVFAETFDQSSFALKVDVVEGAEEVFAYLAKKSIKTAIVSDTSLSAGRHLRFFLNEFGIAPHITFFAFSDEVGVYKPDKKIFMKALEGMGGVRPFDAAHVGDLKR</sequence>
<dbReference type="AlphaFoldDB" id="A0A382WT83"/>
<dbReference type="PANTHER" id="PTHR46470">
    <property type="entry name" value="N-ACYLNEURAMINATE-9-PHOSPHATASE"/>
    <property type="match status" value="1"/>
</dbReference>
<proteinExistence type="predicted"/>
<dbReference type="InterPro" id="IPR051400">
    <property type="entry name" value="HAD-like_hydrolase"/>
</dbReference>
<evidence type="ECO:0000313" key="4">
    <source>
        <dbReference type="EMBL" id="SVD61448.1"/>
    </source>
</evidence>
<accession>A0A382WT83</accession>
<dbReference type="GO" id="GO:0044281">
    <property type="term" value="P:small molecule metabolic process"/>
    <property type="evidence" value="ECO:0007669"/>
    <property type="project" value="UniProtKB-ARBA"/>
</dbReference>
<dbReference type="SUPFAM" id="SSF56784">
    <property type="entry name" value="HAD-like"/>
    <property type="match status" value="1"/>
</dbReference>
<gene>
    <name evidence="4" type="ORF">METZ01_LOCUS414302</name>
</gene>
<comment type="cofactor">
    <cofactor evidence="1">
        <name>Mg(2+)</name>
        <dbReference type="ChEBI" id="CHEBI:18420"/>
    </cofactor>
</comment>
<evidence type="ECO:0000256" key="1">
    <source>
        <dbReference type="ARBA" id="ARBA00001946"/>
    </source>
</evidence>
<organism evidence="4">
    <name type="scientific">marine metagenome</name>
    <dbReference type="NCBI Taxonomy" id="408172"/>
    <lineage>
        <taxon>unclassified sequences</taxon>
        <taxon>metagenomes</taxon>
        <taxon>ecological metagenomes</taxon>
    </lineage>
</organism>
<dbReference type="SFLD" id="SFLDS00003">
    <property type="entry name" value="Haloacid_Dehalogenase"/>
    <property type="match status" value="1"/>
</dbReference>
<evidence type="ECO:0000256" key="2">
    <source>
        <dbReference type="ARBA" id="ARBA00022801"/>
    </source>
</evidence>
<keyword evidence="2" id="KW-0378">Hydrolase</keyword>
<evidence type="ECO:0008006" key="5">
    <source>
        <dbReference type="Google" id="ProtNLM"/>
    </source>
</evidence>
<dbReference type="Gene3D" id="3.40.50.1000">
    <property type="entry name" value="HAD superfamily/HAD-like"/>
    <property type="match status" value="1"/>
</dbReference>
<keyword evidence="3" id="KW-0460">Magnesium</keyword>
<dbReference type="InterPro" id="IPR023214">
    <property type="entry name" value="HAD_sf"/>
</dbReference>
<feature type="non-terminal residue" evidence="4">
    <location>
        <position position="198"/>
    </location>
</feature>
<name>A0A382WT83_9ZZZZ</name>
<evidence type="ECO:0000256" key="3">
    <source>
        <dbReference type="ARBA" id="ARBA00022842"/>
    </source>
</evidence>
<dbReference type="Gene3D" id="1.10.150.240">
    <property type="entry name" value="Putative phosphatase, domain 2"/>
    <property type="match status" value="1"/>
</dbReference>
<dbReference type="InterPro" id="IPR036412">
    <property type="entry name" value="HAD-like_sf"/>
</dbReference>
<reference evidence="4" key="1">
    <citation type="submission" date="2018-05" db="EMBL/GenBank/DDBJ databases">
        <authorList>
            <person name="Lanie J.A."/>
            <person name="Ng W.-L."/>
            <person name="Kazmierczak K.M."/>
            <person name="Andrzejewski T.M."/>
            <person name="Davidsen T.M."/>
            <person name="Wayne K.J."/>
            <person name="Tettelin H."/>
            <person name="Glass J.I."/>
            <person name="Rusch D."/>
            <person name="Podicherti R."/>
            <person name="Tsui H.-C.T."/>
            <person name="Winkler M.E."/>
        </authorList>
    </citation>
    <scope>NUCLEOTIDE SEQUENCE</scope>
</reference>
<dbReference type="SFLD" id="SFLDG01129">
    <property type="entry name" value="C1.5:_HAD__Beta-PGM__Phosphata"/>
    <property type="match status" value="1"/>
</dbReference>
<dbReference type="GO" id="GO:0016787">
    <property type="term" value="F:hydrolase activity"/>
    <property type="evidence" value="ECO:0007669"/>
    <property type="project" value="UniProtKB-KW"/>
</dbReference>
<dbReference type="EMBL" id="UINC01161961">
    <property type="protein sequence ID" value="SVD61448.1"/>
    <property type="molecule type" value="Genomic_DNA"/>
</dbReference>
<protein>
    <recommendedName>
        <fullName evidence="5">HAD family hydrolase</fullName>
    </recommendedName>
</protein>
<dbReference type="InterPro" id="IPR023198">
    <property type="entry name" value="PGP-like_dom2"/>
</dbReference>
<dbReference type="InterPro" id="IPR006439">
    <property type="entry name" value="HAD-SF_hydro_IA"/>
</dbReference>